<keyword evidence="3" id="KW-1185">Reference proteome</keyword>
<feature type="transmembrane region" description="Helical" evidence="1">
    <location>
        <begin position="21"/>
        <end position="38"/>
    </location>
</feature>
<organism evidence="2 3">
    <name type="scientific">Cyclobacterium lianum</name>
    <dbReference type="NCBI Taxonomy" id="388280"/>
    <lineage>
        <taxon>Bacteria</taxon>
        <taxon>Pseudomonadati</taxon>
        <taxon>Bacteroidota</taxon>
        <taxon>Cytophagia</taxon>
        <taxon>Cytophagales</taxon>
        <taxon>Cyclobacteriaceae</taxon>
        <taxon>Cyclobacterium</taxon>
    </lineage>
</organism>
<keyword evidence="1" id="KW-1133">Transmembrane helix</keyword>
<dbReference type="STRING" id="388280.SAMN04488057_107107"/>
<protein>
    <recommendedName>
        <fullName evidence="4">Four helix bundle sensory module for signal transduction</fullName>
    </recommendedName>
</protein>
<evidence type="ECO:0008006" key="4">
    <source>
        <dbReference type="Google" id="ProtNLM"/>
    </source>
</evidence>
<dbReference type="Proteomes" id="UP000184513">
    <property type="component" value="Unassembled WGS sequence"/>
</dbReference>
<feature type="transmembrane region" description="Helical" evidence="1">
    <location>
        <begin position="182"/>
        <end position="204"/>
    </location>
</feature>
<accession>A0A1M7P7T1</accession>
<keyword evidence="1" id="KW-0812">Transmembrane</keyword>
<evidence type="ECO:0000313" key="3">
    <source>
        <dbReference type="Proteomes" id="UP000184513"/>
    </source>
</evidence>
<gene>
    <name evidence="2" type="ORF">SAMN04488057_107107</name>
</gene>
<sequence length="220" mass="25243">MSPDRDRFPLIMKWTYSIKHKITTASLLFGVILVVLLINSNQRKQIEDLKSAFETIYRDRLVAESYILDFSEKLHDMYDVINDPHLPYVKKQEIANRILGEIDTLNHLYEATRLTEEEARYFGHFTGLTHEMDIRLQAGDLASEAPIIRSALLDLNSLSEIQLVEADKLKSETDKIFSMGSILLQFEMVVLIVIGLLIQALFFASKTSKGFRIPKNPNLN</sequence>
<name>A0A1M7P7T1_9BACT</name>
<keyword evidence="1" id="KW-0472">Membrane</keyword>
<proteinExistence type="predicted"/>
<evidence type="ECO:0000256" key="1">
    <source>
        <dbReference type="SAM" id="Phobius"/>
    </source>
</evidence>
<dbReference type="AlphaFoldDB" id="A0A1M7P7T1"/>
<reference evidence="2 3" key="1">
    <citation type="submission" date="2016-11" db="EMBL/GenBank/DDBJ databases">
        <authorList>
            <person name="Jaros S."/>
            <person name="Januszkiewicz K."/>
            <person name="Wedrychowicz H."/>
        </authorList>
    </citation>
    <scope>NUCLEOTIDE SEQUENCE [LARGE SCALE GENOMIC DNA]</scope>
    <source>
        <strain evidence="2 3">CGMCC 1.6102</strain>
    </source>
</reference>
<evidence type="ECO:0000313" key="2">
    <source>
        <dbReference type="EMBL" id="SHN12699.1"/>
    </source>
</evidence>
<dbReference type="EMBL" id="FRCY01000007">
    <property type="protein sequence ID" value="SHN12699.1"/>
    <property type="molecule type" value="Genomic_DNA"/>
</dbReference>